<reference evidence="2" key="1">
    <citation type="submission" date="2020-05" db="EMBL/GenBank/DDBJ databases">
        <authorList>
            <person name="Chiriac C."/>
            <person name="Salcher M."/>
            <person name="Ghai R."/>
            <person name="Kavagutti S V."/>
        </authorList>
    </citation>
    <scope>NUCLEOTIDE SEQUENCE</scope>
</reference>
<organism evidence="2">
    <name type="scientific">freshwater metagenome</name>
    <dbReference type="NCBI Taxonomy" id="449393"/>
    <lineage>
        <taxon>unclassified sequences</taxon>
        <taxon>metagenomes</taxon>
        <taxon>ecological metagenomes</taxon>
    </lineage>
</organism>
<accession>A0A6J7SKZ6</accession>
<feature type="region of interest" description="Disordered" evidence="1">
    <location>
        <begin position="142"/>
        <end position="169"/>
    </location>
</feature>
<dbReference type="AlphaFoldDB" id="A0A6J7SKZ6"/>
<feature type="compositionally biased region" description="Acidic residues" evidence="1">
    <location>
        <begin position="152"/>
        <end position="169"/>
    </location>
</feature>
<evidence type="ECO:0000256" key="1">
    <source>
        <dbReference type="SAM" id="MobiDB-lite"/>
    </source>
</evidence>
<sequence length="169" mass="19874">MSNINKLVKALDNNDNENIMNLTTRKIMKMNLQILKELMLDRNTTINYLRKLKGYKFVDEINDLKHGSFIRWIPIIDPDNLPLTQCGMICDIKITDDGVIIVCKNFMHRHYTFKMDEVLIFQKLTSQEMVILSALDHLEKEQNEMNIKDKSEDDEESDDEESDDEESDE</sequence>
<proteinExistence type="predicted"/>
<feature type="compositionally biased region" description="Basic and acidic residues" evidence="1">
    <location>
        <begin position="142"/>
        <end position="151"/>
    </location>
</feature>
<gene>
    <name evidence="2" type="ORF">UFOPK4173_01910</name>
</gene>
<dbReference type="EMBL" id="CAFBPW010000310">
    <property type="protein sequence ID" value="CAB5041028.1"/>
    <property type="molecule type" value="Genomic_DNA"/>
</dbReference>
<name>A0A6J7SKZ6_9ZZZZ</name>
<protein>
    <submittedName>
        <fullName evidence="2">Unannotated protein</fullName>
    </submittedName>
</protein>
<evidence type="ECO:0000313" key="2">
    <source>
        <dbReference type="EMBL" id="CAB5041028.1"/>
    </source>
</evidence>